<dbReference type="PANTHER" id="PTHR13681">
    <property type="entry name" value="SURVIVAL OF MOTOR NEURON-RELATED-SPLICING FACTOR 30-RELATED"/>
    <property type="match status" value="1"/>
</dbReference>
<reference evidence="6" key="1">
    <citation type="submission" date="2025-08" db="UniProtKB">
        <authorList>
            <consortium name="RefSeq"/>
        </authorList>
    </citation>
    <scope>IDENTIFICATION</scope>
    <source>
        <tissue evidence="6">Sperm</tissue>
    </source>
</reference>
<dbReference type="Proteomes" id="UP001318040">
    <property type="component" value="Chromosome 61"/>
</dbReference>
<dbReference type="AlphaFoldDB" id="A0AAJ7UDT4"/>
<evidence type="ECO:0000256" key="1">
    <source>
        <dbReference type="ARBA" id="ARBA00004123"/>
    </source>
</evidence>
<feature type="domain" description="RecQ mediated genome instability protein 1 OB-fold" evidence="4">
    <location>
        <begin position="107"/>
        <end position="178"/>
    </location>
</feature>
<keyword evidence="2" id="KW-0539">Nucleus</keyword>
<dbReference type="Pfam" id="PF08585">
    <property type="entry name" value="RMI1_N_C"/>
    <property type="match status" value="1"/>
</dbReference>
<dbReference type="Gene3D" id="2.40.50.770">
    <property type="entry name" value="RecQ-mediated genome instability protein Rmi1, C-terminal domain"/>
    <property type="match status" value="1"/>
</dbReference>
<dbReference type="InterPro" id="IPR013894">
    <property type="entry name" value="RMI1_OB"/>
</dbReference>
<feature type="region of interest" description="Disordered" evidence="3">
    <location>
        <begin position="201"/>
        <end position="229"/>
    </location>
</feature>
<dbReference type="InterPro" id="IPR042470">
    <property type="entry name" value="RMI1_N_C_sf"/>
</dbReference>
<evidence type="ECO:0000313" key="5">
    <source>
        <dbReference type="Proteomes" id="UP001318040"/>
    </source>
</evidence>
<proteinExistence type="predicted"/>
<evidence type="ECO:0000313" key="6">
    <source>
        <dbReference type="RefSeq" id="XP_032832938.1"/>
    </source>
</evidence>
<dbReference type="SMART" id="SM01161">
    <property type="entry name" value="DUF1767"/>
    <property type="match status" value="1"/>
</dbReference>
<dbReference type="KEGG" id="pmrn:116955759"/>
<comment type="subcellular location">
    <subcellularLocation>
        <location evidence="1">Nucleus</location>
    </subcellularLocation>
</comment>
<evidence type="ECO:0000259" key="4">
    <source>
        <dbReference type="Pfam" id="PF08585"/>
    </source>
</evidence>
<organism evidence="5 6">
    <name type="scientific">Petromyzon marinus</name>
    <name type="common">Sea lamprey</name>
    <dbReference type="NCBI Taxonomy" id="7757"/>
    <lineage>
        <taxon>Eukaryota</taxon>
        <taxon>Metazoa</taxon>
        <taxon>Chordata</taxon>
        <taxon>Craniata</taxon>
        <taxon>Vertebrata</taxon>
        <taxon>Cyclostomata</taxon>
        <taxon>Hyperoartia</taxon>
        <taxon>Petromyzontiformes</taxon>
        <taxon>Petromyzontidae</taxon>
        <taxon>Petromyzon</taxon>
    </lineage>
</organism>
<dbReference type="PANTHER" id="PTHR13681:SF24">
    <property type="entry name" value="TUDOR DOMAIN-CONTAINING PROTEIN 3"/>
    <property type="match status" value="1"/>
</dbReference>
<name>A0AAJ7UDT4_PETMA</name>
<dbReference type="RefSeq" id="XP_032832938.1">
    <property type="nucleotide sequence ID" value="XM_032977047.1"/>
</dbReference>
<evidence type="ECO:0000256" key="2">
    <source>
        <dbReference type="ARBA" id="ARBA00023242"/>
    </source>
</evidence>
<feature type="compositionally biased region" description="Pro residues" evidence="3">
    <location>
        <begin position="220"/>
        <end position="229"/>
    </location>
</feature>
<gene>
    <name evidence="6" type="primary">LOC116955759</name>
</gene>
<keyword evidence="5" id="KW-1185">Reference proteome</keyword>
<sequence length="229" mass="24819">MCAARNLWMSPRGLVSVASFMDTLKRLGWHLSEKGIEECKGLSPGVDTDAIVKAALNGDLRSIGDKFLPEEITRGKVDKLQGPLVLQVVKVRNVAAPREQESCQGAPRMLRLQLTDGHITCPAIEFRALSAIGLNTPPGSKVCLNGSIQVVNGFMLLEESNVRLLGGVVEHLVEKWQLQQTSALASQFPPRMRTDVIVAGSLPPAPRQERRLGLGHGSGRPPPARIANR</sequence>
<protein>
    <submittedName>
        <fullName evidence="6">Tudor domain-containing protein 3-like isoform X1</fullName>
    </submittedName>
</protein>
<evidence type="ECO:0000256" key="3">
    <source>
        <dbReference type="SAM" id="MobiDB-lite"/>
    </source>
</evidence>
<accession>A0AAJ7UDT4</accession>
<dbReference type="GO" id="GO:0005634">
    <property type="term" value="C:nucleus"/>
    <property type="evidence" value="ECO:0007669"/>
    <property type="project" value="UniProtKB-SubCell"/>
</dbReference>